<reference evidence="1" key="1">
    <citation type="submission" date="2022-11" db="EMBL/GenBank/DDBJ databases">
        <title>Centuries of genome instability and evolution in soft-shell clam transmissible cancer (bioRxiv).</title>
        <authorList>
            <person name="Hart S.F.M."/>
            <person name="Yonemitsu M.A."/>
            <person name="Giersch R.M."/>
            <person name="Beal B.F."/>
            <person name="Arriagada G."/>
            <person name="Davis B.W."/>
            <person name="Ostrander E.A."/>
            <person name="Goff S.P."/>
            <person name="Metzger M.J."/>
        </authorList>
    </citation>
    <scope>NUCLEOTIDE SEQUENCE</scope>
    <source>
        <strain evidence="1">MELC-2E11</strain>
        <tissue evidence="1">Siphon/mantle</tissue>
    </source>
</reference>
<evidence type="ECO:0000313" key="1">
    <source>
        <dbReference type="EMBL" id="WAR25362.1"/>
    </source>
</evidence>
<dbReference type="Proteomes" id="UP001164746">
    <property type="component" value="Chromosome 14"/>
</dbReference>
<dbReference type="EMBL" id="CP111025">
    <property type="protein sequence ID" value="WAR25362.1"/>
    <property type="molecule type" value="Genomic_DNA"/>
</dbReference>
<evidence type="ECO:0000313" key="2">
    <source>
        <dbReference type="Proteomes" id="UP001164746"/>
    </source>
</evidence>
<accession>A0ABY7FWC8</accession>
<gene>
    <name evidence="1" type="ORF">MAR_011066</name>
</gene>
<keyword evidence="2" id="KW-1185">Reference proteome</keyword>
<organism evidence="1 2">
    <name type="scientific">Mya arenaria</name>
    <name type="common">Soft-shell clam</name>
    <dbReference type="NCBI Taxonomy" id="6604"/>
    <lineage>
        <taxon>Eukaryota</taxon>
        <taxon>Metazoa</taxon>
        <taxon>Spiralia</taxon>
        <taxon>Lophotrochozoa</taxon>
        <taxon>Mollusca</taxon>
        <taxon>Bivalvia</taxon>
        <taxon>Autobranchia</taxon>
        <taxon>Heteroconchia</taxon>
        <taxon>Euheterodonta</taxon>
        <taxon>Imparidentia</taxon>
        <taxon>Neoheterodontei</taxon>
        <taxon>Myida</taxon>
        <taxon>Myoidea</taxon>
        <taxon>Myidae</taxon>
        <taxon>Mya</taxon>
    </lineage>
</organism>
<name>A0ABY7FWC8_MYAAR</name>
<sequence length="417" mass="47345">MDFSLLLSRSRRVPKRFTDVIELKENGTPLCLDIQTMSIVGHQLNILPTAEAQNLREQFSRADSAHTFRSTGVVMYLVRTIPMIDVIILLILAGKETYVRMLLSKTFGLEGMYSVGQSDIPNAHRLPKYYFSMKSYLDSGVMGMESFQNMYQGFRSQIQQILAPGQTSNHGDLQWACDRLACIVFLRLQPMRDRGERRAILDEMDRSIPSDGSVDRTLVGIVYFGCLALSGDHTSPELSQIASTAERCSSGFIKAFTANITQFVYRRSLTFNVNDDHLLSHVICHCLSGMNCAKDGIDDEILKIHVLRSLMMNIVQSTLGIGFDLRVERSVPLEPKYRKTAKRYLQHVQRKLFEGIESRRSMIYWLCMARANDDKADGRSSQFLEEARLEAEDGAFFQTDLQNINTYGDFLPDNRGV</sequence>
<proteinExistence type="predicted"/>
<protein>
    <submittedName>
        <fullName evidence="1">Uncharacterized protein</fullName>
    </submittedName>
</protein>